<dbReference type="NCBIfam" id="NF042915">
    <property type="entry name" value="MAB_1171c_fam"/>
    <property type="match status" value="1"/>
</dbReference>
<organism evidence="3 4">
    <name type="scientific">Streptacidiphilus fuscans</name>
    <dbReference type="NCBI Taxonomy" id="2789292"/>
    <lineage>
        <taxon>Bacteria</taxon>
        <taxon>Bacillati</taxon>
        <taxon>Actinomycetota</taxon>
        <taxon>Actinomycetes</taxon>
        <taxon>Kitasatosporales</taxon>
        <taxon>Streptomycetaceae</taxon>
        <taxon>Streptacidiphilus</taxon>
    </lineage>
</organism>
<dbReference type="AlphaFoldDB" id="A0A931B1L2"/>
<evidence type="ECO:0000313" key="3">
    <source>
        <dbReference type="EMBL" id="MBF9067507.1"/>
    </source>
</evidence>
<evidence type="ECO:0000259" key="2">
    <source>
        <dbReference type="Pfam" id="PF20182"/>
    </source>
</evidence>
<feature type="domain" description="DUF6545" evidence="2">
    <location>
        <begin position="245"/>
        <end position="381"/>
    </location>
</feature>
<evidence type="ECO:0000256" key="1">
    <source>
        <dbReference type="SAM" id="Phobius"/>
    </source>
</evidence>
<keyword evidence="1" id="KW-0472">Membrane</keyword>
<feature type="transmembrane region" description="Helical" evidence="1">
    <location>
        <begin position="140"/>
        <end position="161"/>
    </location>
</feature>
<evidence type="ECO:0000313" key="4">
    <source>
        <dbReference type="Proteomes" id="UP000657385"/>
    </source>
</evidence>
<feature type="transmembrane region" description="Helical" evidence="1">
    <location>
        <begin position="70"/>
        <end position="87"/>
    </location>
</feature>
<name>A0A931B1L2_9ACTN</name>
<dbReference type="InterPro" id="IPR046675">
    <property type="entry name" value="DUF6545"/>
</dbReference>
<feature type="transmembrane region" description="Helical" evidence="1">
    <location>
        <begin position="216"/>
        <end position="237"/>
    </location>
</feature>
<dbReference type="Pfam" id="PF20182">
    <property type="entry name" value="DUF6545"/>
    <property type="match status" value="1"/>
</dbReference>
<keyword evidence="4" id="KW-1185">Reference proteome</keyword>
<gene>
    <name evidence="3" type="ORF">I2501_05570</name>
</gene>
<feature type="transmembrane region" description="Helical" evidence="1">
    <location>
        <begin position="6"/>
        <end position="24"/>
    </location>
</feature>
<keyword evidence="1" id="KW-0812">Transmembrane</keyword>
<reference evidence="3" key="1">
    <citation type="submission" date="2020-11" db="EMBL/GenBank/DDBJ databases">
        <title>Isolation and identification of active actinomycetes.</title>
        <authorList>
            <person name="Yu B."/>
        </authorList>
    </citation>
    <scope>NUCLEOTIDE SEQUENCE</scope>
    <source>
        <strain evidence="3">NEAU-YB345</strain>
    </source>
</reference>
<dbReference type="EMBL" id="JADPRT010000002">
    <property type="protein sequence ID" value="MBF9067507.1"/>
    <property type="molecule type" value="Genomic_DNA"/>
</dbReference>
<protein>
    <recommendedName>
        <fullName evidence="2">DUF6545 domain-containing protein</fullName>
    </recommendedName>
</protein>
<feature type="transmembrane region" description="Helical" evidence="1">
    <location>
        <begin position="99"/>
        <end position="120"/>
    </location>
</feature>
<accession>A0A931B1L2</accession>
<dbReference type="InterPro" id="IPR050039">
    <property type="entry name" value="MAB_1171c-like"/>
</dbReference>
<dbReference type="Proteomes" id="UP000657385">
    <property type="component" value="Unassembled WGS sequence"/>
</dbReference>
<feature type="transmembrane region" description="Helical" evidence="1">
    <location>
        <begin position="36"/>
        <end position="58"/>
    </location>
</feature>
<dbReference type="RefSeq" id="WP_196192681.1">
    <property type="nucleotide sequence ID" value="NZ_JADPRT010000002.1"/>
</dbReference>
<sequence>MRPFDCVAIVTLLLGTAWTLPALVRRRFRDPMRLHLCLSLLLMGLGNLFAQPLLIAFVDRHTTAGVTKCGYNALVMVGLCLMVAFLRERPINRRTAPSSWEALLCTACLTGMVAMTVLLPSPLRNHSLTSFFLADWRVRVFYDLGNLFLFSGYAACAVLSWRHARVGHPLRRTSLAVISAGVAGLAISCVYRVLWVNVPALRAPGVPVTYQDDFDFGIAATIVVCAGLSLPFLVGVLQLTRDRLDHLAQYRGLEELWQRLVTCYPELILDHQRAGARRPAPITDSVAATYRRYVECRDGLTRLAPLLRLAAVELPDADSASPNEPRAAALIIDRALRQFGEQSLGGEAPQGSTLFIGSSEEAADDYGSDLIGLIEISRELRALRTGQEQHEPA</sequence>
<proteinExistence type="predicted"/>
<feature type="transmembrane region" description="Helical" evidence="1">
    <location>
        <begin position="173"/>
        <end position="196"/>
    </location>
</feature>
<comment type="caution">
    <text evidence="3">The sequence shown here is derived from an EMBL/GenBank/DDBJ whole genome shotgun (WGS) entry which is preliminary data.</text>
</comment>
<keyword evidence="1" id="KW-1133">Transmembrane helix</keyword>